<sequence length="62" mass="7029">MDEVYQNKDTDVTTFSAICCIGILNAIDDSEIGHVLDNAKDYLTSQDQSQGFFNYYIKAKEK</sequence>
<dbReference type="Proteomes" id="UP000198919">
    <property type="component" value="Unassembled WGS sequence"/>
</dbReference>
<dbReference type="EMBL" id="FORG01000001">
    <property type="protein sequence ID" value="SFI37408.1"/>
    <property type="molecule type" value="Genomic_DNA"/>
</dbReference>
<evidence type="ECO:0000313" key="3">
    <source>
        <dbReference type="Proteomes" id="UP000198919"/>
    </source>
</evidence>
<proteinExistence type="predicted"/>
<keyword evidence="4" id="KW-1185">Reference proteome</keyword>
<reference evidence="3" key="1">
    <citation type="submission" date="2016-10" db="EMBL/GenBank/DDBJ databases">
        <authorList>
            <person name="Varghese N."/>
            <person name="Submissions S."/>
        </authorList>
    </citation>
    <scope>NUCLEOTIDE SEQUENCE [LARGE SCALE GENOMIC DNA]</scope>
    <source>
        <strain evidence="3">DSM 17908</strain>
    </source>
</reference>
<evidence type="ECO:0000313" key="1">
    <source>
        <dbReference type="EMBL" id="PHM40327.1"/>
    </source>
</evidence>
<accession>A0A1I3HNR4</accession>
<dbReference type="AlphaFoldDB" id="A0A1I3HNR4"/>
<gene>
    <name evidence="2" type="ORF">SAMN05421680_10110</name>
    <name evidence="1" type="ORF">Xmau_02088</name>
</gene>
<dbReference type="EMBL" id="NITY01000006">
    <property type="protein sequence ID" value="PHM40327.1"/>
    <property type="molecule type" value="Genomic_DNA"/>
</dbReference>
<evidence type="ECO:0000313" key="2">
    <source>
        <dbReference type="EMBL" id="SFI37408.1"/>
    </source>
</evidence>
<protein>
    <submittedName>
        <fullName evidence="2">Uncharacterized protein</fullName>
    </submittedName>
</protein>
<dbReference type="Proteomes" id="UP000224607">
    <property type="component" value="Unassembled WGS sequence"/>
</dbReference>
<dbReference type="RefSeq" id="WP_092507014.1">
    <property type="nucleotide sequence ID" value="NZ_CAWNQB010000056.1"/>
</dbReference>
<reference evidence="2" key="2">
    <citation type="submission" date="2016-10" db="EMBL/GenBank/DDBJ databases">
        <authorList>
            <person name="de Groot N.N."/>
        </authorList>
    </citation>
    <scope>NUCLEOTIDE SEQUENCE [LARGE SCALE GENOMIC DNA]</scope>
    <source>
        <strain evidence="2">DSM 17908</strain>
    </source>
</reference>
<name>A0A1I3HNR4_9GAMM</name>
<reference evidence="1 4" key="3">
    <citation type="journal article" date="2017" name="Nat. Microbiol.">
        <title>Natural product diversity associated with the nematode symbionts Photorhabdus and Xenorhabdus.</title>
        <authorList>
            <person name="Tobias N.J."/>
            <person name="Wolff H."/>
            <person name="Djahanschiri B."/>
            <person name="Grundmann F."/>
            <person name="Kronenwerth M."/>
            <person name="Shi Y.M."/>
            <person name="Simonyi S."/>
            <person name="Grun P."/>
            <person name="Shapiro-Ilan D."/>
            <person name="Pidot S.J."/>
            <person name="Stinear T.P."/>
            <person name="Ebersberger I."/>
            <person name="Bode H.B."/>
        </authorList>
    </citation>
    <scope>NUCLEOTIDE SEQUENCE [LARGE SCALE GENOMIC DNA]</scope>
    <source>
        <strain evidence="1 4">DSM 17908</strain>
    </source>
</reference>
<organism evidence="2 3">
    <name type="scientific">Xenorhabdus mauleonii</name>
    <dbReference type="NCBI Taxonomy" id="351675"/>
    <lineage>
        <taxon>Bacteria</taxon>
        <taxon>Pseudomonadati</taxon>
        <taxon>Pseudomonadota</taxon>
        <taxon>Gammaproteobacteria</taxon>
        <taxon>Enterobacterales</taxon>
        <taxon>Morganellaceae</taxon>
        <taxon>Xenorhabdus</taxon>
    </lineage>
</organism>
<evidence type="ECO:0000313" key="4">
    <source>
        <dbReference type="Proteomes" id="UP000224607"/>
    </source>
</evidence>